<evidence type="ECO:0000259" key="5">
    <source>
        <dbReference type="PROSITE" id="PS51898"/>
    </source>
</evidence>
<dbReference type="InterPro" id="IPR010998">
    <property type="entry name" value="Integrase_recombinase_N"/>
</dbReference>
<dbReference type="InterPro" id="IPR044068">
    <property type="entry name" value="CB"/>
</dbReference>
<evidence type="ECO:0000256" key="3">
    <source>
        <dbReference type="ARBA" id="ARBA00023172"/>
    </source>
</evidence>
<dbReference type="PROSITE" id="PS51900">
    <property type="entry name" value="CB"/>
    <property type="match status" value="1"/>
</dbReference>
<dbReference type="Gene3D" id="1.10.150.130">
    <property type="match status" value="1"/>
</dbReference>
<name>A0A3T0D560_9FIRM</name>
<dbReference type="GO" id="GO:0006310">
    <property type="term" value="P:DNA recombination"/>
    <property type="evidence" value="ECO:0007669"/>
    <property type="project" value="UniProtKB-KW"/>
</dbReference>
<sequence length="319" mass="37445">MPKQLKVNNSNSDWEDALQLFLSYKKAQGRSDLTIRDYERHISSFFKRYPDCFNDTEKLRKCLIEYLSQPMKPVTYNLRMKNLKAFLNWCVEEGIIPTNPIAKFKPRKTDDRIVEIDIETLQKLLQLPDRKTFAGLRDYALMLLTLDTEIRPKEAFSLLKDHFDFKNLQVVIPSDVAKTRVSRVLPISPVTANAIKKLISSRHPQWDDSVPVFCSVSGKPLNRYRWNERMREYSKQLGVKIRPYDLRHMFALLYLKNGGYELSLQKIMGHTTLEMTKKYVHFTQKDLQEIHAKVTPINSLLKQPLNRVGNIKNQNKKKE</sequence>
<feature type="domain" description="Tyr recombinase" evidence="5">
    <location>
        <begin position="111"/>
        <end position="292"/>
    </location>
</feature>
<dbReference type="CDD" id="cd00397">
    <property type="entry name" value="DNA_BRE_C"/>
    <property type="match status" value="1"/>
</dbReference>
<dbReference type="Gene3D" id="1.10.443.10">
    <property type="entry name" value="Intergrase catalytic core"/>
    <property type="match status" value="1"/>
</dbReference>
<reference evidence="7 8" key="1">
    <citation type="submission" date="2018-12" db="EMBL/GenBank/DDBJ databases">
        <title>Genome sequence from the cellulolytic species, Caldicellulosiruptor changbaiensis.</title>
        <authorList>
            <person name="Blumer-Schuette S.E."/>
            <person name="Mendoza C."/>
        </authorList>
    </citation>
    <scope>NUCLEOTIDE SEQUENCE [LARGE SCALE GENOMIC DNA]</scope>
    <source>
        <strain evidence="7 8">CBS-Z</strain>
    </source>
</reference>
<dbReference type="PROSITE" id="PS51898">
    <property type="entry name" value="TYR_RECOMBINASE"/>
    <property type="match status" value="1"/>
</dbReference>
<keyword evidence="8" id="KW-1185">Reference proteome</keyword>
<dbReference type="GO" id="GO:0015074">
    <property type="term" value="P:DNA integration"/>
    <property type="evidence" value="ECO:0007669"/>
    <property type="project" value="InterPro"/>
</dbReference>
<dbReference type="Proteomes" id="UP000282930">
    <property type="component" value="Chromosome"/>
</dbReference>
<organism evidence="7 8">
    <name type="scientific">Caldicellulosiruptor changbaiensis</name>
    <dbReference type="NCBI Taxonomy" id="1222016"/>
    <lineage>
        <taxon>Bacteria</taxon>
        <taxon>Bacillati</taxon>
        <taxon>Bacillota</taxon>
        <taxon>Bacillota incertae sedis</taxon>
        <taxon>Caldicellulosiruptorales</taxon>
        <taxon>Caldicellulosiruptoraceae</taxon>
        <taxon>Caldicellulosiruptor</taxon>
    </lineage>
</organism>
<dbReference type="GO" id="GO:0003677">
    <property type="term" value="F:DNA binding"/>
    <property type="evidence" value="ECO:0007669"/>
    <property type="project" value="UniProtKB-UniRule"/>
</dbReference>
<dbReference type="EMBL" id="CP034791">
    <property type="protein sequence ID" value="AZT90082.1"/>
    <property type="molecule type" value="Genomic_DNA"/>
</dbReference>
<evidence type="ECO:0000313" key="7">
    <source>
        <dbReference type="EMBL" id="AZT90082.1"/>
    </source>
</evidence>
<feature type="domain" description="Core-binding (CB)" evidence="6">
    <location>
        <begin position="12"/>
        <end position="91"/>
    </location>
</feature>
<keyword evidence="3" id="KW-0233">DNA recombination</keyword>
<dbReference type="InterPro" id="IPR002104">
    <property type="entry name" value="Integrase_catalytic"/>
</dbReference>
<dbReference type="SUPFAM" id="SSF56349">
    <property type="entry name" value="DNA breaking-rejoining enzymes"/>
    <property type="match status" value="1"/>
</dbReference>
<evidence type="ECO:0000259" key="6">
    <source>
        <dbReference type="PROSITE" id="PS51900"/>
    </source>
</evidence>
<gene>
    <name evidence="7" type="ORF">ELD05_05130</name>
</gene>
<comment type="similarity">
    <text evidence="1">Belongs to the 'phage' integrase family.</text>
</comment>
<evidence type="ECO:0000256" key="2">
    <source>
        <dbReference type="ARBA" id="ARBA00023125"/>
    </source>
</evidence>
<dbReference type="InterPro" id="IPR013762">
    <property type="entry name" value="Integrase-like_cat_sf"/>
</dbReference>
<evidence type="ECO:0000313" key="8">
    <source>
        <dbReference type="Proteomes" id="UP000282930"/>
    </source>
</evidence>
<dbReference type="InterPro" id="IPR011010">
    <property type="entry name" value="DNA_brk_join_enz"/>
</dbReference>
<protein>
    <submittedName>
        <fullName evidence="7">Site-specific integrase</fullName>
    </submittedName>
</protein>
<dbReference type="AlphaFoldDB" id="A0A3T0D560"/>
<accession>A0A3T0D560</accession>
<evidence type="ECO:0000256" key="1">
    <source>
        <dbReference type="ARBA" id="ARBA00008857"/>
    </source>
</evidence>
<dbReference type="RefSeq" id="WP_127351600.1">
    <property type="nucleotide sequence ID" value="NZ_CP034791.1"/>
</dbReference>
<dbReference type="KEGG" id="ccha:ELD05_05130"/>
<keyword evidence="2 4" id="KW-0238">DNA-binding</keyword>
<evidence type="ECO:0000256" key="4">
    <source>
        <dbReference type="PROSITE-ProRule" id="PRU01248"/>
    </source>
</evidence>
<dbReference type="PANTHER" id="PTHR30349">
    <property type="entry name" value="PHAGE INTEGRASE-RELATED"/>
    <property type="match status" value="1"/>
</dbReference>
<dbReference type="PANTHER" id="PTHR30349:SF41">
    <property type="entry name" value="INTEGRASE_RECOMBINASE PROTEIN MJ0367-RELATED"/>
    <property type="match status" value="1"/>
</dbReference>
<dbReference type="InterPro" id="IPR050090">
    <property type="entry name" value="Tyrosine_recombinase_XerCD"/>
</dbReference>
<proteinExistence type="inferred from homology"/>
<dbReference type="Pfam" id="PF00589">
    <property type="entry name" value="Phage_integrase"/>
    <property type="match status" value="1"/>
</dbReference>